<accession>A0A4V3B3S5</accession>
<feature type="region of interest" description="Disordered" evidence="1">
    <location>
        <begin position="28"/>
        <end position="60"/>
    </location>
</feature>
<feature type="compositionally biased region" description="Low complexity" evidence="1">
    <location>
        <begin position="35"/>
        <end position="55"/>
    </location>
</feature>
<evidence type="ECO:0000313" key="3">
    <source>
        <dbReference type="EMBL" id="TDL45843.1"/>
    </source>
</evidence>
<dbReference type="AlphaFoldDB" id="A0A4V3B3S5"/>
<keyword evidence="2" id="KW-0732">Signal</keyword>
<evidence type="ECO:0000256" key="2">
    <source>
        <dbReference type="SAM" id="SignalP"/>
    </source>
</evidence>
<dbReference type="RefSeq" id="WP_091357973.1">
    <property type="nucleotide sequence ID" value="NZ_SMZX01000001.1"/>
</dbReference>
<evidence type="ECO:0000256" key="1">
    <source>
        <dbReference type="SAM" id="MobiDB-lite"/>
    </source>
</evidence>
<dbReference type="EMBL" id="SMZX01000001">
    <property type="protein sequence ID" value="TDL45843.1"/>
    <property type="molecule type" value="Genomic_DNA"/>
</dbReference>
<dbReference type="PROSITE" id="PS51257">
    <property type="entry name" value="PROKAR_LIPOPROTEIN"/>
    <property type="match status" value="1"/>
</dbReference>
<sequence>MSRKTTLSTGFAVATIALFALTGCGSAESGTTTDPAPVSSAPAEQSPSAEAEAPAGDQSAADACKILQTELSELNTEVNGASGELSSAVQSGDTSGARDMFTKIGTRIDEISGEITNPEVSEAYQAYASAWDEFEKVFVKVSDAVDAKDNDALQAAANELTGGITGFTDASKKISEACS</sequence>
<name>A0A4V3B3S5_9MICO</name>
<protein>
    <submittedName>
        <fullName evidence="3">Uncharacterized protein</fullName>
    </submittedName>
</protein>
<feature type="signal peptide" evidence="2">
    <location>
        <begin position="1"/>
        <end position="29"/>
    </location>
</feature>
<feature type="chain" id="PRO_5039642815" evidence="2">
    <location>
        <begin position="30"/>
        <end position="179"/>
    </location>
</feature>
<comment type="caution">
    <text evidence="3">The sequence shown here is derived from an EMBL/GenBank/DDBJ whole genome shotgun (WGS) entry which is preliminary data.</text>
</comment>
<proteinExistence type="predicted"/>
<reference evidence="3 4" key="1">
    <citation type="submission" date="2019-03" db="EMBL/GenBank/DDBJ databases">
        <title>Genome Sequencing and Assembly of Various Microbes Isolated from Partially Reclaimed Soil and Acid Mine Drainage (AMD) Site.</title>
        <authorList>
            <person name="Steinbock B."/>
            <person name="Bechtold R."/>
            <person name="Sevigny J.L."/>
            <person name="Thomas D."/>
            <person name="Cuthill L.R."/>
            <person name="Aveiro Johannsen E.J."/>
            <person name="Thomas K."/>
            <person name="Ghosh A."/>
        </authorList>
    </citation>
    <scope>NUCLEOTIDE SEQUENCE [LARGE SCALE GENOMIC DNA]</scope>
    <source>
        <strain evidence="3 4">F-B2</strain>
    </source>
</reference>
<organism evidence="3 4">
    <name type="scientific">Microbacterium oleivorans</name>
    <dbReference type="NCBI Taxonomy" id="273677"/>
    <lineage>
        <taxon>Bacteria</taxon>
        <taxon>Bacillati</taxon>
        <taxon>Actinomycetota</taxon>
        <taxon>Actinomycetes</taxon>
        <taxon>Micrococcales</taxon>
        <taxon>Microbacteriaceae</taxon>
        <taxon>Microbacterium</taxon>
    </lineage>
</organism>
<dbReference type="Proteomes" id="UP000295633">
    <property type="component" value="Unassembled WGS sequence"/>
</dbReference>
<evidence type="ECO:0000313" key="4">
    <source>
        <dbReference type="Proteomes" id="UP000295633"/>
    </source>
</evidence>
<gene>
    <name evidence="3" type="ORF">E2R54_05215</name>
</gene>